<dbReference type="CDD" id="cd12086">
    <property type="entry name" value="DD_cGKI-beta"/>
    <property type="match status" value="1"/>
</dbReference>
<keyword evidence="7 13" id="KW-0547">Nucleotide-binding</keyword>
<feature type="binding site" evidence="15 16">
    <location>
        <position position="403"/>
    </location>
    <ligand>
        <name>ATP</name>
        <dbReference type="ChEBI" id="CHEBI:30616"/>
    </ligand>
</feature>
<dbReference type="InterPro" id="IPR018490">
    <property type="entry name" value="cNMP-bd_dom_sf"/>
</dbReference>
<evidence type="ECO:0000256" key="11">
    <source>
        <dbReference type="ARBA" id="ARBA00047298"/>
    </source>
</evidence>
<dbReference type="Pfam" id="PF00069">
    <property type="entry name" value="Pkinase"/>
    <property type="match status" value="1"/>
</dbReference>
<dbReference type="CDD" id="cd05572">
    <property type="entry name" value="STKc_cGK"/>
    <property type="match status" value="1"/>
</dbReference>
<dbReference type="GeneID" id="113112450"/>
<dbReference type="PANTHER" id="PTHR24353:SF68">
    <property type="match status" value="1"/>
</dbReference>
<evidence type="ECO:0000256" key="17">
    <source>
        <dbReference type="SAM" id="Coils"/>
    </source>
</evidence>
<keyword evidence="9 13" id="KW-0067">ATP-binding</keyword>
<protein>
    <recommendedName>
        <fullName evidence="2 13">cGMP-dependent protein kinase</fullName>
        <ecNumber evidence="2 13">2.7.11.12</ecNumber>
    </recommendedName>
</protein>
<dbReference type="InterPro" id="IPR008271">
    <property type="entry name" value="Ser/Thr_kinase_AS"/>
</dbReference>
<feature type="compositionally biased region" description="Low complexity" evidence="18">
    <location>
        <begin position="654"/>
        <end position="664"/>
    </location>
</feature>
<reference evidence="23" key="1">
    <citation type="submission" date="2025-08" db="UniProtKB">
        <authorList>
            <consortium name="RefSeq"/>
        </authorList>
    </citation>
    <scope>IDENTIFICATION</scope>
    <source>
        <strain evidence="23">Wakin</strain>
        <tissue evidence="23">Muscle</tissue>
    </source>
</reference>
<evidence type="ECO:0000256" key="13">
    <source>
        <dbReference type="PIRNR" id="PIRNR000559"/>
    </source>
</evidence>
<dbReference type="AlphaFoldDB" id="A0A6P6QK20"/>
<accession>A0A6P6QK20</accession>
<feature type="binding site" evidence="15">
    <location>
        <begin position="379"/>
        <end position="387"/>
    </location>
    <ligand>
        <name>ATP</name>
        <dbReference type="ChEBI" id="CHEBI:30616"/>
    </ligand>
</feature>
<evidence type="ECO:0000256" key="2">
    <source>
        <dbReference type="ARBA" id="ARBA00012428"/>
    </source>
</evidence>
<evidence type="ECO:0000256" key="9">
    <source>
        <dbReference type="ARBA" id="ARBA00022840"/>
    </source>
</evidence>
<dbReference type="GO" id="GO:0005524">
    <property type="term" value="F:ATP binding"/>
    <property type="evidence" value="ECO:0007669"/>
    <property type="project" value="UniProtKB-UniRule"/>
</dbReference>
<evidence type="ECO:0000313" key="23">
    <source>
        <dbReference type="RefSeq" id="XP_026133823.1"/>
    </source>
</evidence>
<dbReference type="Gene3D" id="1.10.510.10">
    <property type="entry name" value="Transferase(Phosphotransferase) domain 1"/>
    <property type="match status" value="1"/>
</dbReference>
<gene>
    <name evidence="23" type="primary">LOC113112450</name>
</gene>
<dbReference type="InterPro" id="IPR035014">
    <property type="entry name" value="STKc_cGK"/>
</dbReference>
<dbReference type="EC" id="2.7.11.12" evidence="2 13"/>
<evidence type="ECO:0000256" key="7">
    <source>
        <dbReference type="ARBA" id="ARBA00022741"/>
    </source>
</evidence>
<dbReference type="SMART" id="SM00133">
    <property type="entry name" value="S_TK_X"/>
    <property type="match status" value="1"/>
</dbReference>
<keyword evidence="17" id="KW-0175">Coiled coil</keyword>
<comment type="catalytic activity">
    <reaction evidence="12">
        <text>L-seryl-[protein] + ATP = O-phospho-L-seryl-[protein] + ADP + H(+)</text>
        <dbReference type="Rhea" id="RHEA:17989"/>
        <dbReference type="Rhea" id="RHEA-COMP:9863"/>
        <dbReference type="Rhea" id="RHEA-COMP:11604"/>
        <dbReference type="ChEBI" id="CHEBI:15378"/>
        <dbReference type="ChEBI" id="CHEBI:29999"/>
        <dbReference type="ChEBI" id="CHEBI:30616"/>
        <dbReference type="ChEBI" id="CHEBI:83421"/>
        <dbReference type="ChEBI" id="CHEBI:456216"/>
        <dbReference type="EC" id="2.7.11.12"/>
    </reaction>
</comment>
<dbReference type="FunFam" id="2.60.120.10:FF:000037">
    <property type="entry name" value="cGMP-dependent protein kinase"/>
    <property type="match status" value="1"/>
</dbReference>
<dbReference type="InterPro" id="IPR000595">
    <property type="entry name" value="cNMP-bd_dom"/>
</dbReference>
<name>A0A6P6QK20_CARAU</name>
<dbReference type="SUPFAM" id="SSF56112">
    <property type="entry name" value="Protein kinase-like (PK-like)"/>
    <property type="match status" value="1"/>
</dbReference>
<evidence type="ECO:0000256" key="5">
    <source>
        <dbReference type="ARBA" id="ARBA00022553"/>
    </source>
</evidence>
<keyword evidence="10 13" id="KW-0142">cGMP-binding</keyword>
<feature type="domain" description="Cyclic nucleotide-binding" evidence="20">
    <location>
        <begin position="116"/>
        <end position="231"/>
    </location>
</feature>
<dbReference type="Gene3D" id="2.60.120.10">
    <property type="entry name" value="Jelly Rolls"/>
    <property type="match status" value="2"/>
</dbReference>
<evidence type="ECO:0000259" key="20">
    <source>
        <dbReference type="PROSITE" id="PS50042"/>
    </source>
</evidence>
<evidence type="ECO:0000256" key="14">
    <source>
        <dbReference type="PIRSR" id="PIRSR000559-1"/>
    </source>
</evidence>
<feature type="domain" description="Cyclic nucleotide-binding" evidence="20">
    <location>
        <begin position="234"/>
        <end position="355"/>
    </location>
</feature>
<dbReference type="InterPro" id="IPR017441">
    <property type="entry name" value="Protein_kinase_ATP_BS"/>
</dbReference>
<dbReference type="RefSeq" id="XP_026133823.1">
    <property type="nucleotide sequence ID" value="XM_026278038.1"/>
</dbReference>
<evidence type="ECO:0000256" key="10">
    <source>
        <dbReference type="ARBA" id="ARBA00022992"/>
    </source>
</evidence>
<dbReference type="Pfam" id="PF16808">
    <property type="entry name" value="PKcGMP_CC"/>
    <property type="match status" value="1"/>
</dbReference>
<dbReference type="PRINTS" id="PR00104">
    <property type="entry name" value="CGMPKINASE"/>
</dbReference>
<dbReference type="SUPFAM" id="SSF51206">
    <property type="entry name" value="cAMP-binding domain-like"/>
    <property type="match status" value="2"/>
</dbReference>
<dbReference type="CDD" id="cd00038">
    <property type="entry name" value="CAP_ED"/>
    <property type="match status" value="2"/>
</dbReference>
<evidence type="ECO:0000256" key="15">
    <source>
        <dbReference type="PIRSR" id="PIRSR000559-2"/>
    </source>
</evidence>
<keyword evidence="22" id="KW-1185">Reference proteome</keyword>
<feature type="region of interest" description="Disordered" evidence="18">
    <location>
        <begin position="649"/>
        <end position="684"/>
    </location>
</feature>
<evidence type="ECO:0000313" key="22">
    <source>
        <dbReference type="Proteomes" id="UP000515129"/>
    </source>
</evidence>
<dbReference type="PROSITE" id="PS00889">
    <property type="entry name" value="CNMP_BINDING_2"/>
    <property type="match status" value="2"/>
</dbReference>
<dbReference type="InterPro" id="IPR018488">
    <property type="entry name" value="cNMP-bd_CS"/>
</dbReference>
<dbReference type="PROSITE" id="PS50011">
    <property type="entry name" value="PROTEIN_KINASE_DOM"/>
    <property type="match status" value="1"/>
</dbReference>
<dbReference type="PROSITE" id="PS00888">
    <property type="entry name" value="CNMP_BINDING_1"/>
    <property type="match status" value="2"/>
</dbReference>
<proteinExistence type="inferred from homology"/>
<dbReference type="KEGG" id="caua:113112450"/>
<dbReference type="InterPro" id="IPR000961">
    <property type="entry name" value="AGC-kinase_C"/>
</dbReference>
<dbReference type="Proteomes" id="UP000515129">
    <property type="component" value="Chromosome 13"/>
</dbReference>
<dbReference type="InterPro" id="IPR014710">
    <property type="entry name" value="RmlC-like_jellyroll"/>
</dbReference>
<keyword evidence="8 13" id="KW-0418">Kinase</keyword>
<dbReference type="InterPro" id="IPR002374">
    <property type="entry name" value="cGMP_dep_kinase"/>
</dbReference>
<evidence type="ECO:0000256" key="1">
    <source>
        <dbReference type="ARBA" id="ARBA00006352"/>
    </source>
</evidence>
<dbReference type="InterPro" id="IPR031831">
    <property type="entry name" value="PKcGMP_CC"/>
</dbReference>
<dbReference type="GO" id="GO:0004692">
    <property type="term" value="F:cGMP-dependent protein kinase activity"/>
    <property type="evidence" value="ECO:0007669"/>
    <property type="project" value="UniProtKB-EC"/>
</dbReference>
<dbReference type="FunFam" id="2.60.120.10:FF:000035">
    <property type="entry name" value="cGMP-dependent protein kinase"/>
    <property type="match status" value="1"/>
</dbReference>
<feature type="active site" description="Proton acceptor" evidence="14">
    <location>
        <position position="497"/>
    </location>
</feature>
<feature type="domain" description="AGC-kinase C-terminal" evidence="21">
    <location>
        <begin position="633"/>
        <end position="684"/>
    </location>
</feature>
<evidence type="ECO:0000256" key="12">
    <source>
        <dbReference type="ARBA" id="ARBA00047462"/>
    </source>
</evidence>
<keyword evidence="4 13" id="KW-0140">cGMP</keyword>
<sequence>MMMGTLRDLQYALQEKIEELRQRDALIDELELELDQKDELIQKLQNELDKYRSVIRPATQQVQSRSELPEHQRTKRQAISAEPANVQQLSHVTLPSVHKSAKSKELIKSAILDNDFMKNLEMSQIQEIVDCMHPVDYDKNSCIIKEGDVGSLVYVMEEGKVEVTKEGLKLCTMGPVKVFGELAILYNCTRTATVRTVTSVKLWAIDRQCFQTIMMRTGLIKHAENMELLKSVLTFRGLPEEILSKLADVLEETHYEDGDYIIRQGARGDTFFIISKGKVTMTREDCPGQEPVYLRSMGKGDSFGEKALQGEDIRTANVIAAESVTCLVIDRDSYKHLIGGLEDVSNKGSEDAEAKAKYEAENAFYSNLNLSDFNIIDTLGVGGFGRVELVQLKSDEMKTFAMKILKKRHIVDTRQQEHIRSEKLIMQEAHSDFIVRLYRTFKDSKYLYMLMEACLGGELWTILRDRGNFDDSTTRFYTACVVEAFAYLHSKGIIYRDLKPENLILDHRGYAKLVDFGFAKKIGFGKKTWTFCGTPEYVAPEIILNKGHDISADYWSLGILMYELLTGSPPFSGPDPMKTYNIILRGIDMIEFPKKITKNAANLIKKLCRDTPSERLGNLKNGVKDIQKHKWFEGFNWDGLRKGTLMPPIIPNVTSSTDTSNFDSFPEDNEDPPPDDNSGWDTDF</sequence>
<dbReference type="InterPro" id="IPR011009">
    <property type="entry name" value="Kinase-like_dom_sf"/>
</dbReference>
<dbReference type="FunFam" id="3.30.200.20:FF:000005">
    <property type="entry name" value="cAMP-dependent protein kinase catalytic subunit"/>
    <property type="match status" value="1"/>
</dbReference>
<evidence type="ECO:0000256" key="6">
    <source>
        <dbReference type="ARBA" id="ARBA00022679"/>
    </source>
</evidence>
<comment type="catalytic activity">
    <reaction evidence="11 13">
        <text>L-threonyl-[protein] + ATP = O-phospho-L-threonyl-[protein] + ADP + H(+)</text>
        <dbReference type="Rhea" id="RHEA:46608"/>
        <dbReference type="Rhea" id="RHEA-COMP:11060"/>
        <dbReference type="Rhea" id="RHEA-COMP:11605"/>
        <dbReference type="ChEBI" id="CHEBI:15378"/>
        <dbReference type="ChEBI" id="CHEBI:30013"/>
        <dbReference type="ChEBI" id="CHEBI:30616"/>
        <dbReference type="ChEBI" id="CHEBI:61977"/>
        <dbReference type="ChEBI" id="CHEBI:456216"/>
        <dbReference type="EC" id="2.7.11.12"/>
    </reaction>
</comment>
<dbReference type="SMART" id="SM00100">
    <property type="entry name" value="cNMP"/>
    <property type="match status" value="2"/>
</dbReference>
<organism evidence="22 23">
    <name type="scientific">Carassius auratus</name>
    <name type="common">Goldfish</name>
    <dbReference type="NCBI Taxonomy" id="7957"/>
    <lineage>
        <taxon>Eukaryota</taxon>
        <taxon>Metazoa</taxon>
        <taxon>Chordata</taxon>
        <taxon>Craniata</taxon>
        <taxon>Vertebrata</taxon>
        <taxon>Euteleostomi</taxon>
        <taxon>Actinopterygii</taxon>
        <taxon>Neopterygii</taxon>
        <taxon>Teleostei</taxon>
        <taxon>Ostariophysi</taxon>
        <taxon>Cypriniformes</taxon>
        <taxon>Cyprinidae</taxon>
        <taxon>Cyprininae</taxon>
        <taxon>Carassius</taxon>
    </lineage>
</organism>
<dbReference type="Gene3D" id="1.20.5.170">
    <property type="match status" value="1"/>
</dbReference>
<dbReference type="PROSITE" id="PS00107">
    <property type="entry name" value="PROTEIN_KINASE_ATP"/>
    <property type="match status" value="1"/>
</dbReference>
<evidence type="ECO:0000259" key="21">
    <source>
        <dbReference type="PROSITE" id="PS51285"/>
    </source>
</evidence>
<keyword evidence="5" id="KW-0597">Phosphoprotein</keyword>
<dbReference type="PROSITE" id="PS51285">
    <property type="entry name" value="AGC_KINASE_CTER"/>
    <property type="match status" value="1"/>
</dbReference>
<dbReference type="Gene3D" id="3.30.200.20">
    <property type="entry name" value="Phosphorylase Kinase, domain 1"/>
    <property type="match status" value="1"/>
</dbReference>
<feature type="domain" description="Protein kinase" evidence="19">
    <location>
        <begin position="373"/>
        <end position="632"/>
    </location>
</feature>
<feature type="compositionally biased region" description="Acidic residues" evidence="18">
    <location>
        <begin position="665"/>
        <end position="674"/>
    </location>
</feature>
<dbReference type="InterPro" id="IPR000719">
    <property type="entry name" value="Prot_kinase_dom"/>
</dbReference>
<evidence type="ECO:0000259" key="19">
    <source>
        <dbReference type="PROSITE" id="PS50011"/>
    </source>
</evidence>
<evidence type="ECO:0000256" key="8">
    <source>
        <dbReference type="ARBA" id="ARBA00022777"/>
    </source>
</evidence>
<keyword evidence="6 13" id="KW-0808">Transferase</keyword>
<dbReference type="FunFam" id="1.10.510.10:FF:000096">
    <property type="entry name" value="cGMP-dependent protein kinase"/>
    <property type="match status" value="1"/>
</dbReference>
<dbReference type="PANTHER" id="PTHR24353">
    <property type="entry name" value="CYCLIC NUCLEOTIDE-DEPENDENT PROTEIN KINASE"/>
    <property type="match status" value="1"/>
</dbReference>
<evidence type="ECO:0000256" key="18">
    <source>
        <dbReference type="SAM" id="MobiDB-lite"/>
    </source>
</evidence>
<dbReference type="GO" id="GO:0030553">
    <property type="term" value="F:cGMP binding"/>
    <property type="evidence" value="ECO:0007669"/>
    <property type="project" value="UniProtKB-KW"/>
</dbReference>
<dbReference type="PROSITE" id="PS00108">
    <property type="entry name" value="PROTEIN_KINASE_ST"/>
    <property type="match status" value="1"/>
</dbReference>
<evidence type="ECO:0000256" key="3">
    <source>
        <dbReference type="ARBA" id="ARBA00022527"/>
    </source>
</evidence>
<dbReference type="Pfam" id="PF00027">
    <property type="entry name" value="cNMP_binding"/>
    <property type="match status" value="2"/>
</dbReference>
<evidence type="ECO:0000256" key="16">
    <source>
        <dbReference type="PROSITE-ProRule" id="PRU10141"/>
    </source>
</evidence>
<dbReference type="SMART" id="SM00220">
    <property type="entry name" value="S_TKc"/>
    <property type="match status" value="1"/>
</dbReference>
<dbReference type="FunFam" id="1.20.5.170:FF:000046">
    <property type="entry name" value="cGMP-dependent protein kinase 1"/>
    <property type="match status" value="1"/>
</dbReference>
<dbReference type="PIRSF" id="PIRSF000559">
    <property type="entry name" value="cGMP-dep_kinase"/>
    <property type="match status" value="1"/>
</dbReference>
<dbReference type="PROSITE" id="PS50042">
    <property type="entry name" value="CNMP_BINDING_3"/>
    <property type="match status" value="2"/>
</dbReference>
<keyword evidence="3 13" id="KW-0723">Serine/threonine-protein kinase</keyword>
<comment type="similarity">
    <text evidence="1 13">Belongs to the protein kinase superfamily. AGC Ser/Thr protein kinase family. cGMP subfamily.</text>
</comment>
<dbReference type="OrthoDB" id="63267at2759"/>
<evidence type="ECO:0000256" key="4">
    <source>
        <dbReference type="ARBA" id="ARBA00022535"/>
    </source>
</evidence>
<feature type="coiled-coil region" evidence="17">
    <location>
        <begin position="13"/>
        <end position="61"/>
    </location>
</feature>